<feature type="chain" id="PRO_5017706165" description="AttH domain-containing protein" evidence="4">
    <location>
        <begin position="26"/>
        <end position="514"/>
    </location>
</feature>
<comment type="similarity">
    <text evidence="2">Belongs to the Diels-Alderase family.</text>
</comment>
<dbReference type="Pfam" id="PF24137">
    <property type="entry name" value="DA_N"/>
    <property type="match status" value="1"/>
</dbReference>
<dbReference type="GO" id="GO:0016853">
    <property type="term" value="F:isomerase activity"/>
    <property type="evidence" value="ECO:0007669"/>
    <property type="project" value="UniProtKB-KW"/>
</dbReference>
<name>A0A3D8QIX0_9EURO</name>
<feature type="region of interest" description="Disordered" evidence="3">
    <location>
        <begin position="71"/>
        <end position="119"/>
    </location>
</feature>
<dbReference type="Pfam" id="PF22903">
    <property type="entry name" value="DA_C"/>
    <property type="match status" value="1"/>
</dbReference>
<dbReference type="EMBL" id="PVWQ01000016">
    <property type="protein sequence ID" value="RDW61773.1"/>
    <property type="molecule type" value="Genomic_DNA"/>
</dbReference>
<evidence type="ECO:0000256" key="4">
    <source>
        <dbReference type="SAM" id="SignalP"/>
    </source>
</evidence>
<keyword evidence="4" id="KW-0732">Signal</keyword>
<dbReference type="InterPro" id="IPR054499">
    <property type="entry name" value="DA_C"/>
</dbReference>
<organism evidence="7 8">
    <name type="scientific">Aspergillus mulundensis</name>
    <dbReference type="NCBI Taxonomy" id="1810919"/>
    <lineage>
        <taxon>Eukaryota</taxon>
        <taxon>Fungi</taxon>
        <taxon>Dikarya</taxon>
        <taxon>Ascomycota</taxon>
        <taxon>Pezizomycotina</taxon>
        <taxon>Eurotiomycetes</taxon>
        <taxon>Eurotiomycetidae</taxon>
        <taxon>Eurotiales</taxon>
        <taxon>Aspergillaceae</taxon>
        <taxon>Aspergillus</taxon>
        <taxon>Aspergillus subgen. Nidulantes</taxon>
    </lineage>
</organism>
<keyword evidence="8" id="KW-1185">Reference proteome</keyword>
<keyword evidence="1" id="KW-0413">Isomerase</keyword>
<sequence>MHHRIHWAMAPVLNILLLSLLFTFQHPTTWQARAQTEMLALHQQPQMAMPMPQSLQSAPQPFSELPVPITDPSPSPPSCTHSNTTAFALSSPDAPIPFLTSKDDDKNKPMHPALPRLPTPTNTTAWEQWFFEGVSSSGKAGFVLSFSRDATYAFFGRGNLRVEFYLVFEDGSVLQELDFAAESGLAWGACRPGGNGNSGNGSMVEGVWRAGRGRGRDWDREYAFSIDTQTGEAQVRFDTPRASGVVEFAAPASSLGPAPGPETETETALHLPLFTLAPTARSTTFTMTMTMALSPGKKISYAGSGSHMHMWAAAGLLKVTEGFHIVRGRAGPFEFAFWEFASRVWAGVGFVRAWVSRDGVVVAEVRATAAAAAGAATGGNEYCDAVSGDCVSLKPITGFAGYGTPGGLPGSGGSSSKTTGHALRFTTSENRSYAFDVEHANRHFGMALGGPYGAVGFTNRVLGGDGEGSVYVGSAWSEEARFPEELARWRVWVVFGIGMLGRVWEGVWGGLGRA</sequence>
<evidence type="ECO:0000256" key="3">
    <source>
        <dbReference type="SAM" id="MobiDB-lite"/>
    </source>
</evidence>
<comment type="caution">
    <text evidence="7">The sequence shown here is derived from an EMBL/GenBank/DDBJ whole genome shotgun (WGS) entry which is preliminary data.</text>
</comment>
<dbReference type="AlphaFoldDB" id="A0A3D8QIX0"/>
<evidence type="ECO:0000259" key="6">
    <source>
        <dbReference type="Pfam" id="PF24137"/>
    </source>
</evidence>
<evidence type="ECO:0000259" key="5">
    <source>
        <dbReference type="Pfam" id="PF22903"/>
    </source>
</evidence>
<feature type="signal peptide" evidence="4">
    <location>
        <begin position="1"/>
        <end position="25"/>
    </location>
</feature>
<evidence type="ECO:0000256" key="1">
    <source>
        <dbReference type="ARBA" id="ARBA00023235"/>
    </source>
</evidence>
<evidence type="ECO:0000313" key="8">
    <source>
        <dbReference type="Proteomes" id="UP000256690"/>
    </source>
</evidence>
<evidence type="ECO:0008006" key="9">
    <source>
        <dbReference type="Google" id="ProtNLM"/>
    </source>
</evidence>
<dbReference type="GeneID" id="38120815"/>
<dbReference type="Proteomes" id="UP000256690">
    <property type="component" value="Unassembled WGS sequence"/>
</dbReference>
<reference evidence="7 8" key="1">
    <citation type="journal article" date="2018" name="IMA Fungus">
        <title>IMA Genome-F 9: Draft genome sequence of Annulohypoxylon stygium, Aspergillus mulundensis, Berkeleyomyces basicola (syn. Thielaviopsis basicola), Ceratocystis smalleyi, two Cercospora beticola strains, Coleophoma cylindrospora, Fusarium fracticaudum, Phialophora cf. hyalina, and Morchella septimelata.</title>
        <authorList>
            <person name="Wingfield B.D."/>
            <person name="Bills G.F."/>
            <person name="Dong Y."/>
            <person name="Huang W."/>
            <person name="Nel W.J."/>
            <person name="Swalarsk-Parry B.S."/>
            <person name="Vaghefi N."/>
            <person name="Wilken P.M."/>
            <person name="An Z."/>
            <person name="de Beer Z.W."/>
            <person name="De Vos L."/>
            <person name="Chen L."/>
            <person name="Duong T.A."/>
            <person name="Gao Y."/>
            <person name="Hammerbacher A."/>
            <person name="Kikkert J.R."/>
            <person name="Li Y."/>
            <person name="Li H."/>
            <person name="Li K."/>
            <person name="Li Q."/>
            <person name="Liu X."/>
            <person name="Ma X."/>
            <person name="Naidoo K."/>
            <person name="Pethybridge S.J."/>
            <person name="Sun J."/>
            <person name="Steenkamp E.T."/>
            <person name="van der Nest M.A."/>
            <person name="van Wyk S."/>
            <person name="Wingfield M.J."/>
            <person name="Xiong C."/>
            <person name="Yue Q."/>
            <person name="Zhang X."/>
        </authorList>
    </citation>
    <scope>NUCLEOTIDE SEQUENCE [LARGE SCALE GENOMIC DNA]</scope>
    <source>
        <strain evidence="7 8">DSM 5745</strain>
    </source>
</reference>
<feature type="domain" description="Diels-Alderase N-terminal" evidence="6">
    <location>
        <begin position="115"/>
        <end position="311"/>
    </location>
</feature>
<dbReference type="STRING" id="1810919.A0A3D8QIX0"/>
<feature type="domain" description="Diels-Alderase C-terminal" evidence="5">
    <location>
        <begin position="317"/>
        <end position="480"/>
    </location>
</feature>
<proteinExistence type="inferred from homology"/>
<dbReference type="RefSeq" id="XP_026598904.1">
    <property type="nucleotide sequence ID" value="XM_026752461.1"/>
</dbReference>
<protein>
    <recommendedName>
        <fullName evidence="9">AttH domain-containing protein</fullName>
    </recommendedName>
</protein>
<dbReference type="OrthoDB" id="5344254at2759"/>
<dbReference type="InterPro" id="IPR056402">
    <property type="entry name" value="DA_N"/>
</dbReference>
<accession>A0A3D8QIX0</accession>
<gene>
    <name evidence="7" type="ORF">DSM5745_10445</name>
</gene>
<evidence type="ECO:0000313" key="7">
    <source>
        <dbReference type="EMBL" id="RDW61773.1"/>
    </source>
</evidence>
<evidence type="ECO:0000256" key="2">
    <source>
        <dbReference type="ARBA" id="ARBA00046325"/>
    </source>
</evidence>